<dbReference type="Proteomes" id="UP000274756">
    <property type="component" value="Unassembled WGS sequence"/>
</dbReference>
<proteinExistence type="predicted"/>
<accession>A0A0N4U973</accession>
<dbReference type="Proteomes" id="UP000038040">
    <property type="component" value="Unplaced"/>
</dbReference>
<evidence type="ECO:0000313" key="5">
    <source>
        <dbReference type="WBParaSite" id="DME_0000362101-mRNA-1"/>
    </source>
</evidence>
<dbReference type="EMBL" id="UYYG01001161">
    <property type="protein sequence ID" value="VDN57653.1"/>
    <property type="molecule type" value="Genomic_DNA"/>
</dbReference>
<dbReference type="WBParaSite" id="DME_0000362101-mRNA-1">
    <property type="protein sequence ID" value="DME_0000362101-mRNA-1"/>
    <property type="gene ID" value="DME_0000362101"/>
</dbReference>
<keyword evidence="4" id="KW-1185">Reference proteome</keyword>
<evidence type="ECO:0000313" key="4">
    <source>
        <dbReference type="Proteomes" id="UP000274756"/>
    </source>
</evidence>
<protein>
    <submittedName>
        <fullName evidence="5">Secreted protein</fullName>
    </submittedName>
</protein>
<gene>
    <name evidence="2" type="ORF">DME_LOCUS7626</name>
</gene>
<dbReference type="AlphaFoldDB" id="A0A0N4U973"/>
<reference evidence="2 4" key="2">
    <citation type="submission" date="2018-11" db="EMBL/GenBank/DDBJ databases">
        <authorList>
            <consortium name="Pathogen Informatics"/>
        </authorList>
    </citation>
    <scope>NUCLEOTIDE SEQUENCE [LARGE SCALE GENOMIC DNA]</scope>
</reference>
<evidence type="ECO:0000313" key="2">
    <source>
        <dbReference type="EMBL" id="VDN57653.1"/>
    </source>
</evidence>
<feature type="signal peptide" evidence="1">
    <location>
        <begin position="1"/>
        <end position="24"/>
    </location>
</feature>
<evidence type="ECO:0000256" key="1">
    <source>
        <dbReference type="SAM" id="SignalP"/>
    </source>
</evidence>
<evidence type="ECO:0000313" key="3">
    <source>
        <dbReference type="Proteomes" id="UP000038040"/>
    </source>
</evidence>
<organism evidence="3 5">
    <name type="scientific">Dracunculus medinensis</name>
    <name type="common">Guinea worm</name>
    <dbReference type="NCBI Taxonomy" id="318479"/>
    <lineage>
        <taxon>Eukaryota</taxon>
        <taxon>Metazoa</taxon>
        <taxon>Ecdysozoa</taxon>
        <taxon>Nematoda</taxon>
        <taxon>Chromadorea</taxon>
        <taxon>Rhabditida</taxon>
        <taxon>Spirurina</taxon>
        <taxon>Dracunculoidea</taxon>
        <taxon>Dracunculidae</taxon>
        <taxon>Dracunculus</taxon>
    </lineage>
</organism>
<name>A0A0N4U973_DRAME</name>
<sequence>MPVTLCLSVFIVLLTILYSGTTSADLMLSGYSCTAIINASIKFLCQLPQVLSILQPMEDLALSWYFPYFLFPVFIDVSNISQQLTLCHLANVFLNALDFVQAPSLSESLPQTAGSSMLLGAHEPLLAFLSSRCGSYLDQVLSNFSYFWVAVEYQQL</sequence>
<reference evidence="5" key="1">
    <citation type="submission" date="2017-02" db="UniProtKB">
        <authorList>
            <consortium name="WormBaseParasite"/>
        </authorList>
    </citation>
    <scope>IDENTIFICATION</scope>
</reference>
<keyword evidence="1" id="KW-0732">Signal</keyword>
<feature type="chain" id="PRO_5041121780" evidence="1">
    <location>
        <begin position="25"/>
        <end position="156"/>
    </location>
</feature>